<accession>A0ABP5THK5</accession>
<evidence type="ECO:0000313" key="1">
    <source>
        <dbReference type="EMBL" id="GAA2349951.1"/>
    </source>
</evidence>
<keyword evidence="2" id="KW-1185">Reference proteome</keyword>
<sequence>MVVPLRTIERMRHGDPRQDKCTSSAQLVIGQSGAHLAVPKTMRIESQPLPASVRSPTNVMA</sequence>
<protein>
    <submittedName>
        <fullName evidence="1">Uncharacterized protein</fullName>
    </submittedName>
</protein>
<evidence type="ECO:0000313" key="2">
    <source>
        <dbReference type="Proteomes" id="UP001501444"/>
    </source>
</evidence>
<gene>
    <name evidence="1" type="ORF">GCM10010170_039230</name>
</gene>
<dbReference type="Proteomes" id="UP001501444">
    <property type="component" value="Unassembled WGS sequence"/>
</dbReference>
<proteinExistence type="predicted"/>
<organism evidence="1 2">
    <name type="scientific">Dactylosporangium salmoneum</name>
    <dbReference type="NCBI Taxonomy" id="53361"/>
    <lineage>
        <taxon>Bacteria</taxon>
        <taxon>Bacillati</taxon>
        <taxon>Actinomycetota</taxon>
        <taxon>Actinomycetes</taxon>
        <taxon>Micromonosporales</taxon>
        <taxon>Micromonosporaceae</taxon>
        <taxon>Dactylosporangium</taxon>
    </lineage>
</organism>
<dbReference type="EMBL" id="BAAARV010000029">
    <property type="protein sequence ID" value="GAA2349951.1"/>
    <property type="molecule type" value="Genomic_DNA"/>
</dbReference>
<name>A0ABP5THK5_9ACTN</name>
<comment type="caution">
    <text evidence="1">The sequence shown here is derived from an EMBL/GenBank/DDBJ whole genome shotgun (WGS) entry which is preliminary data.</text>
</comment>
<reference evidence="2" key="1">
    <citation type="journal article" date="2019" name="Int. J. Syst. Evol. Microbiol.">
        <title>The Global Catalogue of Microorganisms (GCM) 10K type strain sequencing project: providing services to taxonomists for standard genome sequencing and annotation.</title>
        <authorList>
            <consortium name="The Broad Institute Genomics Platform"/>
            <consortium name="The Broad Institute Genome Sequencing Center for Infectious Disease"/>
            <person name="Wu L."/>
            <person name="Ma J."/>
        </authorList>
    </citation>
    <scope>NUCLEOTIDE SEQUENCE [LARGE SCALE GENOMIC DNA]</scope>
    <source>
        <strain evidence="2">JCM 3272</strain>
    </source>
</reference>